<gene>
    <name evidence="2" type="ORF">WR25_18847</name>
</gene>
<sequence length="557" mass="65491">MDIPFKEWLKQREQRTGDDDGTKKKKAKSSEVTNEQEEDGNYSGYEYEDGEAEEKEELQVVDAGNSSVLSRLCSGSFTQLNAQTRRLHRHLYNLKNGLGRREDFVDLFSRKPADGTIKNEFFLDKAIVCEIMRLNMRFIPPSHPPFHVKFFLPTAPKEQAWITIPFGGANFPDLPDDFAIGQHYSMTLQQELLSSERENLLRAKNHLKPYKFEDLYQRIEPTDIRPNDISTFTSETEDRDYVETIQFVDRGCRRILSRTEVNLDGRLFDIINSSNGNILAMRDDLLFNSFPMIERFQEQRMEGIIEPLPNGRITIEMAYGQKVHVDWRMTNLRVDHRGRFVKGGPLYKETIFLPDPAPRTECLISVKRDYSWKFALCRTVEKDHLQLKKNPQHSEELVEFCDRVKGALIYMRRLEEKIDKIRGFNPEEAVEIWAEIEEGFYTEDLKSKCLLFILGIVSNKENFDRIKQLGKKGRQLAFFFAEMLQSNIVSLKQLLQPESREIVEKHVLMLYLIALRKKSRVPRIHEYDHSLLKFPDQISFKFNYLDKFVEKKRYRLQ</sequence>
<protein>
    <submittedName>
        <fullName evidence="2">Uncharacterized protein</fullName>
    </submittedName>
</protein>
<dbReference type="Proteomes" id="UP000218231">
    <property type="component" value="Unassembled WGS sequence"/>
</dbReference>
<feature type="compositionally biased region" description="Acidic residues" evidence="1">
    <location>
        <begin position="34"/>
        <end position="49"/>
    </location>
</feature>
<dbReference type="AlphaFoldDB" id="A0A2A2KAD3"/>
<evidence type="ECO:0000313" key="2">
    <source>
        <dbReference type="EMBL" id="PAV70914.1"/>
    </source>
</evidence>
<evidence type="ECO:0000313" key="3">
    <source>
        <dbReference type="Proteomes" id="UP000218231"/>
    </source>
</evidence>
<accession>A0A2A2KAD3</accession>
<name>A0A2A2KAD3_9BILA</name>
<feature type="region of interest" description="Disordered" evidence="1">
    <location>
        <begin position="1"/>
        <end position="49"/>
    </location>
</feature>
<keyword evidence="3" id="KW-1185">Reference proteome</keyword>
<comment type="caution">
    <text evidence="2">The sequence shown here is derived from an EMBL/GenBank/DDBJ whole genome shotgun (WGS) entry which is preliminary data.</text>
</comment>
<organism evidence="2 3">
    <name type="scientific">Diploscapter pachys</name>
    <dbReference type="NCBI Taxonomy" id="2018661"/>
    <lineage>
        <taxon>Eukaryota</taxon>
        <taxon>Metazoa</taxon>
        <taxon>Ecdysozoa</taxon>
        <taxon>Nematoda</taxon>
        <taxon>Chromadorea</taxon>
        <taxon>Rhabditida</taxon>
        <taxon>Rhabditina</taxon>
        <taxon>Rhabditomorpha</taxon>
        <taxon>Rhabditoidea</taxon>
        <taxon>Rhabditidae</taxon>
        <taxon>Diploscapter</taxon>
    </lineage>
</organism>
<dbReference type="EMBL" id="LIAE01009164">
    <property type="protein sequence ID" value="PAV70914.1"/>
    <property type="molecule type" value="Genomic_DNA"/>
</dbReference>
<reference evidence="2 3" key="1">
    <citation type="journal article" date="2017" name="Curr. Biol.">
        <title>Genome architecture and evolution of a unichromosomal asexual nematode.</title>
        <authorList>
            <person name="Fradin H."/>
            <person name="Zegar C."/>
            <person name="Gutwein M."/>
            <person name="Lucas J."/>
            <person name="Kovtun M."/>
            <person name="Corcoran D."/>
            <person name="Baugh L.R."/>
            <person name="Kiontke K."/>
            <person name="Gunsalus K."/>
            <person name="Fitch D.H."/>
            <person name="Piano F."/>
        </authorList>
    </citation>
    <scope>NUCLEOTIDE SEQUENCE [LARGE SCALE GENOMIC DNA]</scope>
    <source>
        <strain evidence="2">PF1309</strain>
    </source>
</reference>
<feature type="compositionally biased region" description="Basic and acidic residues" evidence="1">
    <location>
        <begin position="1"/>
        <end position="22"/>
    </location>
</feature>
<evidence type="ECO:0000256" key="1">
    <source>
        <dbReference type="SAM" id="MobiDB-lite"/>
    </source>
</evidence>
<proteinExistence type="predicted"/>